<evidence type="ECO:0000313" key="2">
    <source>
        <dbReference type="Proteomes" id="UP000321408"/>
    </source>
</evidence>
<dbReference type="InterPro" id="IPR027396">
    <property type="entry name" value="DsrEFH-like"/>
</dbReference>
<dbReference type="InterPro" id="IPR007215">
    <property type="entry name" value="Sulphur_relay_TusB/DsrH"/>
</dbReference>
<organism evidence="1 2">
    <name type="scientific">Promethearchaeum syntrophicum</name>
    <dbReference type="NCBI Taxonomy" id="2594042"/>
    <lineage>
        <taxon>Archaea</taxon>
        <taxon>Promethearchaeati</taxon>
        <taxon>Promethearchaeota</taxon>
        <taxon>Promethearchaeia</taxon>
        <taxon>Promethearchaeales</taxon>
        <taxon>Promethearchaeaceae</taxon>
        <taxon>Promethearchaeum</taxon>
    </lineage>
</organism>
<dbReference type="Gene3D" id="3.40.1260.10">
    <property type="entry name" value="DsrEFH-like"/>
    <property type="match status" value="1"/>
</dbReference>
<dbReference type="EMBL" id="CP042905">
    <property type="protein sequence ID" value="QEE18117.1"/>
    <property type="molecule type" value="Genomic_DNA"/>
</dbReference>
<dbReference type="GO" id="GO:0002143">
    <property type="term" value="P:tRNA wobble position uridine thiolation"/>
    <property type="evidence" value="ECO:0007669"/>
    <property type="project" value="InterPro"/>
</dbReference>
<dbReference type="SUPFAM" id="SSF75169">
    <property type="entry name" value="DsrEFH-like"/>
    <property type="match status" value="1"/>
</dbReference>
<gene>
    <name evidence="1" type="ORF">DSAG12_03955</name>
</gene>
<dbReference type="Pfam" id="PF04077">
    <property type="entry name" value="DsrH"/>
    <property type="match status" value="1"/>
</dbReference>
<proteinExistence type="predicted"/>
<dbReference type="RefSeq" id="WP_147665111.1">
    <property type="nucleotide sequence ID" value="NZ_CP042905.2"/>
</dbReference>
<dbReference type="GeneID" id="41331920"/>
<evidence type="ECO:0000313" key="1">
    <source>
        <dbReference type="EMBL" id="QEE18117.1"/>
    </source>
</evidence>
<protein>
    <submittedName>
        <fullName evidence="1">DsrH/TusB family sulfur metabolism protein</fullName>
    </submittedName>
</protein>
<accession>A0A5B9DHL1</accession>
<reference evidence="1 2" key="2">
    <citation type="journal article" date="2024" name="Int. J. Syst. Evol. Microbiol.">
        <title>Promethearchaeum syntrophicum gen. nov., sp. nov., an anaerobic, obligately syntrophic archaeon, the first isolate of the lineage 'Asgard' archaea, and proposal of the new archaeal phylum Promethearchaeota phyl. nov. and kingdom Promethearchaeati regn. nov.</title>
        <authorList>
            <person name="Imachi H."/>
            <person name="Nobu M.K."/>
            <person name="Kato S."/>
            <person name="Takaki Y."/>
            <person name="Miyazaki M."/>
            <person name="Miyata M."/>
            <person name="Ogawara M."/>
            <person name="Saito Y."/>
            <person name="Sakai S."/>
            <person name="Tahara Y.O."/>
            <person name="Takano Y."/>
            <person name="Tasumi E."/>
            <person name="Uematsu K."/>
            <person name="Yoshimura T."/>
            <person name="Itoh T."/>
            <person name="Ohkuma M."/>
            <person name="Takai K."/>
        </authorList>
    </citation>
    <scope>NUCLEOTIDE SEQUENCE [LARGE SCALE GENOMIC DNA]</scope>
    <source>
        <strain evidence="1 2">MK-D1</strain>
    </source>
</reference>
<reference evidence="1 2" key="1">
    <citation type="journal article" date="2020" name="Nature">
        <title>Isolation of an archaeon at the prokaryote-eukaryote interface.</title>
        <authorList>
            <person name="Imachi H."/>
            <person name="Nobu M.K."/>
            <person name="Nakahara N."/>
            <person name="Morono Y."/>
            <person name="Ogawara M."/>
            <person name="Takaki Y."/>
            <person name="Takano Y."/>
            <person name="Uematsu K."/>
            <person name="Ikuta T."/>
            <person name="Ito M."/>
            <person name="Matsui Y."/>
            <person name="Miyazaki M."/>
            <person name="Murata K."/>
            <person name="Saito Y."/>
            <person name="Sakai S."/>
            <person name="Song C."/>
            <person name="Tasumi E."/>
            <person name="Yamanaka Y."/>
            <person name="Yamaguchi T."/>
            <person name="Kamagata Y."/>
            <person name="Tamaki H."/>
            <person name="Takai K."/>
        </authorList>
    </citation>
    <scope>NUCLEOTIDE SEQUENCE [LARGE SCALE GENOMIC DNA]</scope>
    <source>
        <strain evidence="1 2">MK-D1</strain>
    </source>
</reference>
<dbReference type="Proteomes" id="UP000321408">
    <property type="component" value="Chromosome"/>
</dbReference>
<keyword evidence="2" id="KW-1185">Reference proteome</keyword>
<dbReference type="KEGG" id="psyt:DSAG12_03955"/>
<name>A0A5B9DHL1_9ARCH</name>
<dbReference type="AlphaFoldDB" id="A0A5B9DHL1"/>
<dbReference type="GO" id="GO:0005737">
    <property type="term" value="C:cytoplasm"/>
    <property type="evidence" value="ECO:0007669"/>
    <property type="project" value="InterPro"/>
</dbReference>
<sequence>MAKKVLYFISSQDITGVETAMEHSIEDEVTILLLQNAVYFANKFNNTVSQAINQNKIVIACKEDIMKRGLVKFISDKIKLVTTDEVVDLIFENDSILNF</sequence>